<dbReference type="Proteomes" id="UP000494252">
    <property type="component" value="Unassembled WGS sequence"/>
</dbReference>
<dbReference type="PANTHER" id="PTHR46844">
    <property type="entry name" value="SLR5058 PROTEIN"/>
    <property type="match status" value="1"/>
</dbReference>
<dbReference type="PANTHER" id="PTHR46844:SF1">
    <property type="entry name" value="SLR5058 PROTEIN"/>
    <property type="match status" value="1"/>
</dbReference>
<sequence length="1150" mass="129876">MPKSSRLPAVLPLTSTLPLGTESGKEFGRIVGLLLLNEAKKLGMEFSLFDDAAGDFEGLDSYSRKSKSKEVIGYQYKYFPSPLSDNHRAEIASSLTNATKRAKRLKLQKWVLVTPNDFTNSGRREGGGDVDWFESLREKFKEKFEIEHIGHSKLVSLFMQAPHLSLFYYPELVVDGMTRRKTIQEIRTLYNQQMKNRYGRIEFVGMSVYKDETSRRVPLENIYIPLSVLPERSPEEVDDTPRVDPVTLLAPGARSIILGDPGSGKSTLLAFLALVGIAESLQTRCGKVNDNRLTIVVTLRRYADELKSNANLSLLEYVLDVARADFSIPALDISFYEFYLESGQAVILFDGLDELPGTRYKSVVRKRIESFSTSYPGNTIIVSSRLVGYEAEIRFDETYGHYRVAKLRPAEIEKFILDWYAARIEDDVESKRNAADLIRVIKHTDSESIRDLARNPLLLTIVTLVHRIDAVLPDQRVILYQKCTETLLNTWYKAKRRDEEAVKGRVERRNRLRIEAIAYWMQKRSLGAQGRSVVSHNDLLAFLTDYINERERPKETDDPAEDQAEIFLGFIKNAAGLLIEAGDGLYSFIHLTFQEYLCATHLSAFGEVKGAQSIWDELGGELQHPRWREVVRLLVASLKSIQGQSFFVQKLVDGNKKHLSRDAVLLLIGLLKDAIEPAEEFSADILLQAFECLLTCNESNDVRAIEGALRAWIDKNVENKALAVQIHDEFYESVSVRRRLDAVLIRAGMELPQLSDEQKLKISESGRGANSSIALLKGIIFDPPIPSLNPEFAEALFVASMVLAFESPDTNLAGVMLFSMSLILKPETAARRLFDREFGVLASGAAGPHRDNGRNIVSIALPFLDNINPTIYRALRNSFVPGRPRTPKQEIQQNEEGGRIFEAAFFSRLYSKSVKHARSDSEAAGVRRAFVWTRRADMMKIPNTWRKATSEARKKIDRSELPIIRSAFREKMDSSPDVFWRMVCASDVFSVYLMEAVFACAGLKSNVLWSEALRASLVAKVPLTFARYLQLEEWTRLEKVVHTGEASEQDLDLVAWLLTFDIWIWNNRGYDRPEHSPFDMLSKNASFVNYAPIQLALAARDVAYRTAGAEDRFLAHMAERGTPISDALVAAGWLDTIPPRSPGRVRKKSA</sequence>
<dbReference type="PROSITE" id="PS50837">
    <property type="entry name" value="NACHT"/>
    <property type="match status" value="1"/>
</dbReference>
<evidence type="ECO:0000313" key="3">
    <source>
        <dbReference type="Proteomes" id="UP000494252"/>
    </source>
</evidence>
<proteinExistence type="predicted"/>
<evidence type="ECO:0000259" key="1">
    <source>
        <dbReference type="PROSITE" id="PS50837"/>
    </source>
</evidence>
<dbReference type="Pfam" id="PF05729">
    <property type="entry name" value="NACHT"/>
    <property type="match status" value="1"/>
</dbReference>
<gene>
    <name evidence="2" type="ORF">LMG27177_05752</name>
</gene>
<dbReference type="InterPro" id="IPR007111">
    <property type="entry name" value="NACHT_NTPase"/>
</dbReference>
<reference evidence="2 3" key="1">
    <citation type="submission" date="2020-04" db="EMBL/GenBank/DDBJ databases">
        <authorList>
            <person name="De Canck E."/>
        </authorList>
    </citation>
    <scope>NUCLEOTIDE SEQUENCE [LARGE SCALE GENOMIC DNA]</scope>
    <source>
        <strain evidence="2 3">LMG 27177</strain>
    </source>
</reference>
<dbReference type="AlphaFoldDB" id="A0A6J5GS61"/>
<name>A0A6J5GS61_9BURK</name>
<dbReference type="InterPro" id="IPR027417">
    <property type="entry name" value="P-loop_NTPase"/>
</dbReference>
<evidence type="ECO:0000313" key="2">
    <source>
        <dbReference type="EMBL" id="CAB3805017.1"/>
    </source>
</evidence>
<feature type="domain" description="NACHT" evidence="1">
    <location>
        <begin position="253"/>
        <end position="385"/>
    </location>
</feature>
<dbReference type="EMBL" id="CADIKI010000021">
    <property type="protein sequence ID" value="CAB3805017.1"/>
    <property type="molecule type" value="Genomic_DNA"/>
</dbReference>
<dbReference type="Gene3D" id="3.40.50.300">
    <property type="entry name" value="P-loop containing nucleotide triphosphate hydrolases"/>
    <property type="match status" value="1"/>
</dbReference>
<organism evidence="2 3">
    <name type="scientific">Paraburkholderia fynbosensis</name>
    <dbReference type="NCBI Taxonomy" id="1200993"/>
    <lineage>
        <taxon>Bacteria</taxon>
        <taxon>Pseudomonadati</taxon>
        <taxon>Pseudomonadota</taxon>
        <taxon>Betaproteobacteria</taxon>
        <taxon>Burkholderiales</taxon>
        <taxon>Burkholderiaceae</taxon>
        <taxon>Paraburkholderia</taxon>
    </lineage>
</organism>
<accession>A0A6J5GS61</accession>
<protein>
    <recommendedName>
        <fullName evidence="1">NACHT domain-containing protein</fullName>
    </recommendedName>
</protein>
<keyword evidence="3" id="KW-1185">Reference proteome</keyword>